<feature type="region of interest" description="Disordered" evidence="1">
    <location>
        <begin position="1617"/>
        <end position="1641"/>
    </location>
</feature>
<dbReference type="EMBL" id="RBNJ01009584">
    <property type="protein sequence ID" value="RUS26821.1"/>
    <property type="molecule type" value="Genomic_DNA"/>
</dbReference>
<sequence>MTTASYKDRMPTYLNVEQDDGEEGPYEYGTAEASSSQSAVDRKVSIVIDDTSVSRRSSKSSKHSRNTSKSTSTDSFKTASDGEGAEEKEGSIIVYESEEDEEDNSEYSYDEDILDQRNDSDSEFSYDVESDEDAELLSPASGSFPAPPAIPPSIPYRSYLKRYRVHRSRPYGNTFFTPYVPPPRTYFLPATVHDAPIEEKQQEQEDEHSNSAFFKAVNSSFASLEQMNSNEPVEDPTRNGPVNGNEVTMTIVLESVKTIKVLLTPIFVKIVQEVTEAINVEDWNLETMLDTTQIDYMGQLTRYLTDKFICTRFAVSVPKVHLHFIQDVMLPDDLTKANEDHTMIRTRYDLSDTVLCSADVILDQLTFIGSVKFQDLAFDPKQRSVADSTLKLIESRAHVNFNGLNCKVRFVSSSNLVGIFGIPVERQHHNSYGHFSNLDTEPVVIDVAIDQFHFKWLGATQPNFFRLDVNKISAIIINESVEILVGAVTSWLAFVGDLNMILNDFSERRSHQLQAFIAAIADFAREDQTGTDPVFLTRPSNVLRMGARNFRNDVGWKLLAHMRHLLRMMPTVTAEELQRRLTSGEGIKNIDSKRLFKDVIGTFSQWRSWEIGDISRARLFTQPFNQNNPEPANNESDPIGELIDILMTSVNLGHIRVGKMEFCIFEEDMNDDNSIIIATIEVDVDSEFREDQIAGNDGVRRSTDSDRLRQAVLGYLDVICRLRIGLIDITVNPTILAFSKHMLKVQRVFAAKLAALDAANRKTKAAVSATKPTAESSVQAKESKRMSGQTTTTLDQHQAAASTFNVKVLMSRLDVLAQVLIAVDQVMISASAQNLSMKNEVAGVQASALFSNPRLTSWPLEKVEADNVSGIRSSHKGSRKSDKYSNRLIVSMTGGVENVITYIEEKTFTSAGVGYNTLLSLNLAGISSSAAMSRQSQKTRQKRLEQDREIFNVLFTIAGVSIKLPQSLLKLYNFVEGWSAENLRSYDFLFKNLMDEWEEQRKGSSSNIVSAEHPAPVKAPAPTTTANREIKIQCLLKNLAFQSDLLPSLNLQYEAWNIFFMLQQSLPNLLGPGLSYACQLSKQEIRFVTRSNSKNKAERLRIDASEGQTGSWAIPVIRAIGNIRALEPEIKNVPADSRRGSGVSSNSKAIMPKLNSYLSLDFVSLALDVSMIDHLLTAQSLVGNEINEVLDLFSFAKRRKESGVEHTVTTPTPSSLAVLLYSIEISLRGLRVMALSPAAIGFFESNILSGFVTNAPIARNHHHLNSDKLAWKVSAHNFSLSLNHNTGDLQDKFYEDANTRSYRLAYIVIDVALQNYRASPLEISKANTQEDARVSDDEVDSFFLQFPKIHAVMQPIALGKLTDLYIYYDTELKRRSQKKADEIEKLAANTRRILQSLDVEVPKVTENSRSLLEERLISLQISKFAAAIPLDSRDDVISITTEAPSEVGALLLSVASIDFLTRKWETSCAKMGDISIQFVTRFDQSKEEHFAPNYHHKMNRISFPSISCEVHAGTVQSKQHIWIDAKVDGFEVDVDGTIVHHVNTLNDIYRSSLARVNAFTAETNFGLRSDENRVKIEIQQPPESKDESPKITFLDIEGSFVYCAGVCKLYPKSHSLRQSSQSSRKSTPGGKSTTRTVTPPVPLLTTGKSIFASSVTMDDARRAESGVAEIHIPGLSAWATYQTPMGDNAASSTIQKGAHVEVVIHPSENKLHPSLVPFLQEVVAGLKIGMQQSSEPKVESSSMTPISPIVGMNFSLYLQLSKTRLGLSCQPISKVMCELNWEEGNFLMGVASTDDNIQTMTCVGQIRGASGNVRHMFSPEPCLSAELKDILFNVMLMTRRTETVNDDSISIVIDIPHILADLNIRHLQDLFLLQSVWLDQSIIDIMSGLPEQPKSPSASPSSNGMDGVEAIVNEQALATPKPFAKYFAVRLQRLDLSSDLGQAIGKVSFTTKNAKINTRDIPGHRKSIRASTDIIHLKSEGRLVGTASMEGLFLDGQFERPAFDCVVINGMSLAKLTFKTSQILASLEYEYQKILVASIDPIHLTCSDVWSEAGLEAPSAIIDVYVSLDTVVVLGSVKTIPVFINMSDKLIALVEEKRALAESSVKTRVLKVELAPGVSELSKSLPTNIPAIVTPVEIALKEWLIRPQGKMVLDLHTAKLTVFPNHFYDADCVQINAKDMHIDLMRDVVDPVREHRDLNVQLKNATLLKSQTKKVTRTDEKNMTTDQWFDHANSSSSKNIFGIPTTKLTMETWQTFGDKKIEHRFVTVFDGRVDIALNFGLIKYLQDLATLYAEQIKKSAPTGASSETPRSPAANPPALPPWENPGDPAAAAAGAKIISLPPATDPSSSTISTGELTFHPIEPVKLDPQLRVMGDATPPLEWVGVQRQKIPALVHTELTLNLEKILLVLQGLYKSQLSEMVRMTQ</sequence>
<gene>
    <name evidence="3" type="ORF">BC938DRAFT_484076</name>
</gene>
<dbReference type="PANTHER" id="PTHR32085">
    <property type="entry name" value="PROTEIN CSF1"/>
    <property type="match status" value="1"/>
</dbReference>
<feature type="compositionally biased region" description="Low complexity" evidence="1">
    <location>
        <begin position="67"/>
        <end position="81"/>
    </location>
</feature>
<dbReference type="GO" id="GO:0006113">
    <property type="term" value="P:fermentation"/>
    <property type="evidence" value="ECO:0007669"/>
    <property type="project" value="InterPro"/>
</dbReference>
<feature type="domain" description="Csf1 C-terminal region" evidence="2">
    <location>
        <begin position="1734"/>
        <end position="2292"/>
    </location>
</feature>
<reference evidence="3 4" key="1">
    <citation type="journal article" date="2018" name="New Phytol.">
        <title>Phylogenomics of Endogonaceae and evolution of mycorrhizas within Mucoromycota.</title>
        <authorList>
            <person name="Chang Y."/>
            <person name="Desiro A."/>
            <person name="Na H."/>
            <person name="Sandor L."/>
            <person name="Lipzen A."/>
            <person name="Clum A."/>
            <person name="Barry K."/>
            <person name="Grigoriev I.V."/>
            <person name="Martin F.M."/>
            <person name="Stajich J.E."/>
            <person name="Smith M.E."/>
            <person name="Bonito G."/>
            <person name="Spatafora J.W."/>
        </authorList>
    </citation>
    <scope>NUCLEOTIDE SEQUENCE [LARGE SCALE GENOMIC DNA]</scope>
    <source>
        <strain evidence="3 4">AD002</strain>
    </source>
</reference>
<feature type="compositionally biased region" description="Pro residues" evidence="1">
    <location>
        <begin position="2314"/>
        <end position="2323"/>
    </location>
</feature>
<feature type="compositionally biased region" description="Low complexity" evidence="1">
    <location>
        <begin position="1617"/>
        <end position="1626"/>
    </location>
</feature>
<evidence type="ECO:0000313" key="3">
    <source>
        <dbReference type="EMBL" id="RUS26821.1"/>
    </source>
</evidence>
<organism evidence="3 4">
    <name type="scientific">Jimgerdemannia flammicorona</name>
    <dbReference type="NCBI Taxonomy" id="994334"/>
    <lineage>
        <taxon>Eukaryota</taxon>
        <taxon>Fungi</taxon>
        <taxon>Fungi incertae sedis</taxon>
        <taxon>Mucoromycota</taxon>
        <taxon>Mucoromycotina</taxon>
        <taxon>Endogonomycetes</taxon>
        <taxon>Endogonales</taxon>
        <taxon>Endogonaceae</taxon>
        <taxon>Jimgerdemannia</taxon>
    </lineage>
</organism>
<dbReference type="InterPro" id="IPR056779">
    <property type="entry name" value="Csf1_C"/>
</dbReference>
<dbReference type="Proteomes" id="UP000274822">
    <property type="component" value="Unassembled WGS sequence"/>
</dbReference>
<proteinExistence type="predicted"/>
<evidence type="ECO:0000256" key="1">
    <source>
        <dbReference type="SAM" id="MobiDB-lite"/>
    </source>
</evidence>
<feature type="compositionally biased region" description="Acidic residues" evidence="1">
    <location>
        <begin position="121"/>
        <end position="135"/>
    </location>
</feature>
<dbReference type="GO" id="GO:0016020">
    <property type="term" value="C:membrane"/>
    <property type="evidence" value="ECO:0007669"/>
    <property type="project" value="InterPro"/>
</dbReference>
<feature type="compositionally biased region" description="Basic and acidic residues" evidence="1">
    <location>
        <begin position="1"/>
        <end position="10"/>
    </location>
</feature>
<feature type="region of interest" description="Disordered" evidence="1">
    <location>
        <begin position="1"/>
        <end position="151"/>
    </location>
</feature>
<keyword evidence="4" id="KW-1185">Reference proteome</keyword>
<comment type="caution">
    <text evidence="3">The sequence shown here is derived from an EMBL/GenBank/DDBJ whole genome shotgun (WGS) entry which is preliminary data.</text>
</comment>
<protein>
    <recommendedName>
        <fullName evidence="2">Csf1 C-terminal region domain-containing protein</fullName>
    </recommendedName>
</protein>
<evidence type="ECO:0000313" key="4">
    <source>
        <dbReference type="Proteomes" id="UP000274822"/>
    </source>
</evidence>
<feature type="compositionally biased region" description="Acidic residues" evidence="1">
    <location>
        <begin position="96"/>
        <end position="113"/>
    </location>
</feature>
<feature type="region of interest" description="Disordered" evidence="1">
    <location>
        <begin position="2301"/>
        <end position="2330"/>
    </location>
</feature>
<feature type="region of interest" description="Disordered" evidence="1">
    <location>
        <begin position="767"/>
        <end position="794"/>
    </location>
</feature>
<feature type="compositionally biased region" description="Polar residues" evidence="1">
    <location>
        <begin position="770"/>
        <end position="794"/>
    </location>
</feature>
<evidence type="ECO:0000259" key="2">
    <source>
        <dbReference type="Pfam" id="PF25038"/>
    </source>
</evidence>
<accession>A0A433QAM9</accession>
<name>A0A433QAM9_9FUNG</name>
<dbReference type="InterPro" id="IPR029636">
    <property type="entry name" value="Csf1"/>
</dbReference>
<feature type="compositionally biased region" description="Basic residues" evidence="1">
    <location>
        <begin position="56"/>
        <end position="66"/>
    </location>
</feature>
<dbReference type="PANTHER" id="PTHR32085:SF3">
    <property type="entry name" value="PROTEIN CSF1"/>
    <property type="match status" value="1"/>
</dbReference>
<dbReference type="Pfam" id="PF25038">
    <property type="entry name" value="Csf1_C"/>
    <property type="match status" value="1"/>
</dbReference>